<dbReference type="Gene3D" id="1.25.40.10">
    <property type="entry name" value="Tetratricopeptide repeat domain"/>
    <property type="match status" value="1"/>
</dbReference>
<dbReference type="InterPro" id="IPR013783">
    <property type="entry name" value="Ig-like_fold"/>
</dbReference>
<evidence type="ECO:0000256" key="3">
    <source>
        <dbReference type="ARBA" id="ARBA00023237"/>
    </source>
</evidence>
<dbReference type="PANTHER" id="PTHR30329:SF21">
    <property type="entry name" value="LIPOPROTEIN YIAD-RELATED"/>
    <property type="match status" value="1"/>
</dbReference>
<dbReference type="GO" id="GO:0009279">
    <property type="term" value="C:cell outer membrane"/>
    <property type="evidence" value="ECO:0007669"/>
    <property type="project" value="UniProtKB-SubCell"/>
</dbReference>
<dbReference type="Gene3D" id="3.30.1330.60">
    <property type="entry name" value="OmpA-like domain"/>
    <property type="match status" value="1"/>
</dbReference>
<keyword evidence="8" id="KW-1185">Reference proteome</keyword>
<dbReference type="PANTHER" id="PTHR30329">
    <property type="entry name" value="STATOR ELEMENT OF FLAGELLAR MOTOR COMPLEX"/>
    <property type="match status" value="1"/>
</dbReference>
<dbReference type="InterPro" id="IPR036737">
    <property type="entry name" value="OmpA-like_sf"/>
</dbReference>
<feature type="compositionally biased region" description="Polar residues" evidence="5">
    <location>
        <begin position="492"/>
        <end position="504"/>
    </location>
</feature>
<dbReference type="CDD" id="cd07185">
    <property type="entry name" value="OmpA_C-like"/>
    <property type="match status" value="1"/>
</dbReference>
<feature type="region of interest" description="Disordered" evidence="5">
    <location>
        <begin position="732"/>
        <end position="759"/>
    </location>
</feature>
<keyword evidence="2 4" id="KW-0472">Membrane</keyword>
<dbReference type="SUPFAM" id="SSF103088">
    <property type="entry name" value="OmpA-like"/>
    <property type="match status" value="1"/>
</dbReference>
<dbReference type="EMBL" id="PDLO01000002">
    <property type="protein sequence ID" value="PHK99292.1"/>
    <property type="molecule type" value="Genomic_DNA"/>
</dbReference>
<keyword evidence="3" id="KW-0998">Cell outer membrane</keyword>
<dbReference type="Proteomes" id="UP000226437">
    <property type="component" value="Unassembled WGS sequence"/>
</dbReference>
<name>A0A2G0CH40_9BACT</name>
<dbReference type="InterPro" id="IPR006664">
    <property type="entry name" value="OMP_bac"/>
</dbReference>
<dbReference type="PRINTS" id="PR01021">
    <property type="entry name" value="OMPADOMAIN"/>
</dbReference>
<feature type="region of interest" description="Disordered" evidence="5">
    <location>
        <begin position="492"/>
        <end position="511"/>
    </location>
</feature>
<dbReference type="Pfam" id="PF00691">
    <property type="entry name" value="OmpA"/>
    <property type="match status" value="1"/>
</dbReference>
<proteinExistence type="predicted"/>
<evidence type="ECO:0000256" key="4">
    <source>
        <dbReference type="PROSITE-ProRule" id="PRU00473"/>
    </source>
</evidence>
<evidence type="ECO:0000256" key="1">
    <source>
        <dbReference type="ARBA" id="ARBA00004442"/>
    </source>
</evidence>
<comment type="subcellular location">
    <subcellularLocation>
        <location evidence="1">Cell outer membrane</location>
    </subcellularLocation>
</comment>
<evidence type="ECO:0000256" key="2">
    <source>
        <dbReference type="ARBA" id="ARBA00023136"/>
    </source>
</evidence>
<evidence type="ECO:0000259" key="6">
    <source>
        <dbReference type="PROSITE" id="PS51123"/>
    </source>
</evidence>
<comment type="caution">
    <text evidence="7">The sequence shown here is derived from an EMBL/GenBank/DDBJ whole genome shotgun (WGS) entry which is preliminary data.</text>
</comment>
<dbReference type="SUPFAM" id="SSF82171">
    <property type="entry name" value="DPP6 N-terminal domain-like"/>
    <property type="match status" value="1"/>
</dbReference>
<dbReference type="Gene3D" id="2.60.40.10">
    <property type="entry name" value="Immunoglobulins"/>
    <property type="match status" value="1"/>
</dbReference>
<dbReference type="OrthoDB" id="9809364at2"/>
<dbReference type="InterPro" id="IPR011467">
    <property type="entry name" value="DUF1573"/>
</dbReference>
<accession>A0A2G0CH40</accession>
<dbReference type="InterPro" id="IPR011659">
    <property type="entry name" value="WD40"/>
</dbReference>
<dbReference type="InterPro" id="IPR006665">
    <property type="entry name" value="OmpA-like"/>
</dbReference>
<dbReference type="PROSITE" id="PS51123">
    <property type="entry name" value="OMPA_2"/>
    <property type="match status" value="1"/>
</dbReference>
<reference evidence="7 8" key="1">
    <citation type="submission" date="2017-10" db="EMBL/GenBank/DDBJ databases">
        <title>The draft genome sequence of Lewinella marina KCTC 32374.</title>
        <authorList>
            <person name="Wang K."/>
        </authorList>
    </citation>
    <scope>NUCLEOTIDE SEQUENCE [LARGE SCALE GENOMIC DNA]</scope>
    <source>
        <strain evidence="7 8">MKG-38</strain>
    </source>
</reference>
<protein>
    <recommendedName>
        <fullName evidence="6">OmpA-like domain-containing protein</fullName>
    </recommendedName>
</protein>
<dbReference type="InterPro" id="IPR011990">
    <property type="entry name" value="TPR-like_helical_dom_sf"/>
</dbReference>
<evidence type="ECO:0000313" key="7">
    <source>
        <dbReference type="EMBL" id="PHK99292.1"/>
    </source>
</evidence>
<evidence type="ECO:0000256" key="5">
    <source>
        <dbReference type="SAM" id="MobiDB-lite"/>
    </source>
</evidence>
<dbReference type="InterPro" id="IPR050330">
    <property type="entry name" value="Bact_OuterMem_StrucFunc"/>
</dbReference>
<dbReference type="SUPFAM" id="SSF48452">
    <property type="entry name" value="TPR-like"/>
    <property type="match status" value="1"/>
</dbReference>
<dbReference type="AlphaFoldDB" id="A0A2G0CH40"/>
<organism evidence="7 8">
    <name type="scientific">Neolewinella marina</name>
    <dbReference type="NCBI Taxonomy" id="438751"/>
    <lineage>
        <taxon>Bacteria</taxon>
        <taxon>Pseudomonadati</taxon>
        <taxon>Bacteroidota</taxon>
        <taxon>Saprospiria</taxon>
        <taxon>Saprospirales</taxon>
        <taxon>Lewinellaceae</taxon>
        <taxon>Neolewinella</taxon>
    </lineage>
</organism>
<dbReference type="Pfam" id="PF07676">
    <property type="entry name" value="PD40"/>
    <property type="match status" value="1"/>
</dbReference>
<sequence>MPHGPVLMDHLFPTFMTPTLPDPLRNLKWLLVAVLATGALPLFAQPLAGSSNLEQLLAAADSARVSYNWSVALENYQEAYDINEDEELLPLIARMNYELRDVAAGIRGYTRAFRKTEASDTTHNLDRFYFGRLLKMDRQYDEAVTYLQNFLQFNRDTVLGQLARVEIEGARMYRDAPTETGEVELELLDRSVNTVWSEYSPVLSPDGNTLYFATVKSSSAVELIDANDSERFIRIFRSEKSDEGDWQRPEPLEVEVNRPGIHTANPNVSADGRRLYYNRLLMNSNKVDQAKIYYSDVADDGWRSGNPVSGINSDDYLALQPATGELFGNEVLFFVSDMPGGFGGLDIYYATYEGDGRYASPVNLGPTINTVGDETTPFYFDGTLYFSTNGRPTMGGTDLFYSSWNGSAWSEPTNMGPGFNSSVDDQSLSIYNDGLVGFMTSNRPGEGRSVKSQTCCDDIYAFEIPRLYANLVVGLFNTDRQPLNNGTIQLQPIRNGRSVGSGNQKTREDGNRFDFGLDLETEYRIVATHPGYFPDTVELSTLGLQESKNFEQVFFLRVDPSTIPVYDTIQLEESIALENILYDLDKSNIRPDAEGDLQVLADLMKEYPELVIELSSHTDYRGEDRYNQNLSQRRADAARRWLIAKGGIEAARIKFAGYGETQPLQVSERLAMRTGGVFSAGDVLTPEYIDALPTNEQRELAHQLNRRTEFKVLEGPTEIIIRRDVIERVIDGSDRNAQPRDGGAAAAREPISPMSSLHGKPAAEIAGLPILTFDRRSVDLGPVRQGEKKEFTYTFTNRGEVPAKVMLIQACDCTTVSHDDSRVYQPGDSGTIQVTFDSTEKEAAETLGIDIFLEQSHPTGQPVTEMIEYRFDIVE</sequence>
<dbReference type="Pfam" id="PF07610">
    <property type="entry name" value="DUF1573"/>
    <property type="match status" value="1"/>
</dbReference>
<feature type="domain" description="OmpA-like" evidence="6">
    <location>
        <begin position="569"/>
        <end position="716"/>
    </location>
</feature>
<gene>
    <name evidence="7" type="ORF">CGL56_07505</name>
</gene>
<evidence type="ECO:0000313" key="8">
    <source>
        <dbReference type="Proteomes" id="UP000226437"/>
    </source>
</evidence>